<dbReference type="InterPro" id="IPR057749">
    <property type="entry name" value="WDR47_COR"/>
</dbReference>
<dbReference type="PROSITE" id="PS50082">
    <property type="entry name" value="WD_REPEATS_2"/>
    <property type="match status" value="2"/>
</dbReference>
<evidence type="ECO:0000259" key="6">
    <source>
        <dbReference type="Pfam" id="PF25602"/>
    </source>
</evidence>
<keyword evidence="2" id="KW-0677">Repeat</keyword>
<keyword evidence="1 3" id="KW-0853">WD repeat</keyword>
<dbReference type="PANTHER" id="PTHR19863:SF5">
    <property type="entry name" value="WD REPEAT-CONTAINING PROTEIN 47"/>
    <property type="match status" value="1"/>
</dbReference>
<dbReference type="Gene3D" id="2.130.10.10">
    <property type="entry name" value="YVTN repeat-like/Quinoprotein amine dehydrogenase"/>
    <property type="match status" value="1"/>
</dbReference>
<dbReference type="Pfam" id="PF00400">
    <property type="entry name" value="WD40"/>
    <property type="match status" value="3"/>
</dbReference>
<feature type="region of interest" description="Disordered" evidence="5">
    <location>
        <begin position="380"/>
        <end position="432"/>
    </location>
</feature>
<dbReference type="AlphaFoldDB" id="A0A3Q4G3G9"/>
<dbReference type="Pfam" id="PF25602">
    <property type="entry name" value="WDR47_COR"/>
    <property type="match status" value="1"/>
</dbReference>
<dbReference type="PROSITE" id="PS00678">
    <property type="entry name" value="WD_REPEATS_1"/>
    <property type="match status" value="1"/>
</dbReference>
<accession>A0A3Q4G3G9</accession>
<evidence type="ECO:0000256" key="1">
    <source>
        <dbReference type="ARBA" id="ARBA00022574"/>
    </source>
</evidence>
<feature type="repeat" description="WD" evidence="3">
    <location>
        <begin position="594"/>
        <end position="634"/>
    </location>
</feature>
<evidence type="ECO:0000256" key="3">
    <source>
        <dbReference type="PROSITE-ProRule" id="PRU00221"/>
    </source>
</evidence>
<feature type="compositionally biased region" description="Polar residues" evidence="5">
    <location>
        <begin position="380"/>
        <end position="392"/>
    </location>
</feature>
<dbReference type="InterPro" id="IPR040067">
    <property type="entry name" value="WDR47"/>
</dbReference>
<dbReference type="GeneTree" id="ENSGT00940000155561"/>
<dbReference type="InterPro" id="IPR019775">
    <property type="entry name" value="WD40_repeat_CS"/>
</dbReference>
<proteinExistence type="predicted"/>
<dbReference type="InterPro" id="IPR015943">
    <property type="entry name" value="WD40/YVTN_repeat-like_dom_sf"/>
</dbReference>
<protein>
    <submittedName>
        <fullName evidence="7">WD repeat domain 47b</fullName>
    </submittedName>
</protein>
<evidence type="ECO:0000256" key="4">
    <source>
        <dbReference type="SAM" id="Coils"/>
    </source>
</evidence>
<dbReference type="SUPFAM" id="SSF50978">
    <property type="entry name" value="WD40 repeat-like"/>
    <property type="match status" value="1"/>
</dbReference>
<feature type="coiled-coil region" evidence="4">
    <location>
        <begin position="303"/>
        <end position="333"/>
    </location>
</feature>
<organism evidence="7 8">
    <name type="scientific">Neolamprologus brichardi</name>
    <name type="common">Fairy cichlid</name>
    <name type="synonym">Lamprologus brichardi</name>
    <dbReference type="NCBI Taxonomy" id="32507"/>
    <lineage>
        <taxon>Eukaryota</taxon>
        <taxon>Metazoa</taxon>
        <taxon>Chordata</taxon>
        <taxon>Craniata</taxon>
        <taxon>Vertebrata</taxon>
        <taxon>Euteleostomi</taxon>
        <taxon>Actinopterygii</taxon>
        <taxon>Neopterygii</taxon>
        <taxon>Teleostei</taxon>
        <taxon>Neoteleostei</taxon>
        <taxon>Acanthomorphata</taxon>
        <taxon>Ovalentaria</taxon>
        <taxon>Cichlomorphae</taxon>
        <taxon>Cichliformes</taxon>
        <taxon>Cichlidae</taxon>
        <taxon>African cichlids</taxon>
        <taxon>Pseudocrenilabrinae</taxon>
        <taxon>Lamprologini</taxon>
        <taxon>Neolamprologus</taxon>
    </lineage>
</organism>
<feature type="repeat" description="WD" evidence="3">
    <location>
        <begin position="500"/>
        <end position="530"/>
    </location>
</feature>
<dbReference type="Proteomes" id="UP000261580">
    <property type="component" value="Unassembled WGS sequence"/>
</dbReference>
<feature type="compositionally biased region" description="Basic and acidic residues" evidence="5">
    <location>
        <begin position="399"/>
        <end position="410"/>
    </location>
</feature>
<feature type="domain" description="WDR47 cross-over region" evidence="6">
    <location>
        <begin position="97"/>
        <end position="165"/>
    </location>
</feature>
<evidence type="ECO:0000313" key="7">
    <source>
        <dbReference type="Ensembl" id="ENSNBRP00000002895.1"/>
    </source>
</evidence>
<evidence type="ECO:0000256" key="5">
    <source>
        <dbReference type="SAM" id="MobiDB-lite"/>
    </source>
</evidence>
<dbReference type="PANTHER" id="PTHR19863">
    <property type="entry name" value="NEMITIN (NEURONAL ENRICHED MAP INTERACTING PROTEIN) HOMOLOG"/>
    <property type="match status" value="1"/>
</dbReference>
<feature type="compositionally biased region" description="Low complexity" evidence="5">
    <location>
        <begin position="411"/>
        <end position="432"/>
    </location>
</feature>
<evidence type="ECO:0000313" key="8">
    <source>
        <dbReference type="Proteomes" id="UP000261580"/>
    </source>
</evidence>
<dbReference type="InterPro" id="IPR036322">
    <property type="entry name" value="WD40_repeat_dom_sf"/>
</dbReference>
<reference evidence="7" key="2">
    <citation type="submission" date="2025-09" db="UniProtKB">
        <authorList>
            <consortium name="Ensembl"/>
        </authorList>
    </citation>
    <scope>IDENTIFICATION</scope>
</reference>
<name>A0A3Q4G3G9_NEOBR</name>
<dbReference type="InterPro" id="IPR001680">
    <property type="entry name" value="WD40_rpt"/>
</dbReference>
<keyword evidence="4" id="KW-0175">Coiled coil</keyword>
<sequence length="646" mass="71340">ELLLSQLHYSKANKLEITMQEAVKCLHSLEEFCPTKEDYSKLCLLLTLPRLTHHAEFKDWNPSTARVHCFEEACAMVAEFIPADRKLSEAGFRASGNRLFQLLIKGILYECCVEFCQSKATGEEITEGEVLLGVDLLCGNGCDELDLSLLSWLQNLSPGAFTCAFQQKTLNIHVDRLVKPSKAGHADLLTPLINRLSPCPTSPFHQRPHSADTYMSRSLNPALDGLSHGLAAQDKRGLETNIKFTLSTMNYSSYRACFGKIENTVSGISTFSAETIQLFFWWGLILVACVLVRVQRRDSTEHIQEYYRQRLRVQQHLEQKQQQKQLYQQMLLEGGVKPQDGAQHNLTETFLSRSIQKLEEMNVGIDHRGDDMMAQLGQQWNGLTGNNSTSSPRVPHTRHTPDEGPPRDKPGGVSSSTPVSTGSHSLPLLSESPPAKCKTQFVKVSQLEDTQAVRAVAFHPAGALYAVGSNSKTLRVCAYPETLTPSAATAKQPAVRFRRNKHHKGSIYCVAWSHCGQLLATGSNDKYVKVLPFNADTCNATGPDLEFSMHDGTIRDLAFMEGPESGGSILISAGAGDCNIYTTDCQRGQGLHALSGHTGHILTLYTWGGWMIASGSQDKTVRFWDLRVPSCVRVVGTTLHGTGESY</sequence>
<dbReference type="Bgee" id="ENSNBRG00000002219">
    <property type="expression patterns" value="Expressed in testis and 1 other cell type or tissue"/>
</dbReference>
<reference evidence="7" key="1">
    <citation type="submission" date="2025-08" db="UniProtKB">
        <authorList>
            <consortium name="Ensembl"/>
        </authorList>
    </citation>
    <scope>IDENTIFICATION</scope>
</reference>
<keyword evidence="8" id="KW-1185">Reference proteome</keyword>
<dbReference type="SMART" id="SM00320">
    <property type="entry name" value="WD40"/>
    <property type="match status" value="4"/>
</dbReference>
<dbReference type="Ensembl" id="ENSNBRT00000003002.1">
    <property type="protein sequence ID" value="ENSNBRP00000002895.1"/>
    <property type="gene ID" value="ENSNBRG00000002219.1"/>
</dbReference>
<evidence type="ECO:0000256" key="2">
    <source>
        <dbReference type="ARBA" id="ARBA00022737"/>
    </source>
</evidence>